<reference evidence="1" key="1">
    <citation type="submission" date="2023-04" db="EMBL/GenBank/DDBJ databases">
        <title>Candida boidinii NBRC 1967.</title>
        <authorList>
            <person name="Ichikawa N."/>
            <person name="Sato H."/>
            <person name="Tonouchi N."/>
        </authorList>
    </citation>
    <scope>NUCLEOTIDE SEQUENCE</scope>
    <source>
        <strain evidence="1">NBRC 1967</strain>
    </source>
</reference>
<name>A0ACB5TVM0_CANBO</name>
<keyword evidence="2" id="KW-1185">Reference proteome</keyword>
<proteinExistence type="predicted"/>
<sequence>MLNCRLLLRPSLLVGQNLRLNSLPQLNKRLLSTKHFNSGNNNNVKNSNISSIFNTIFNNLKQNISKNLNKANSNINIKKDSILKSSFLLSPFKNNNNIKSNSFNFISNRSYATHNELRSRLQRRRRQEMMGPLLKPFIFTVVFTVGTFLLSPLLFNYTPLSYFKTHKTHLMYTIMALNAIVFGLWRLAPSVNTLYPYLYKFFVLSHNPTTIRTQWSLLLSSFSHQEFFHFLVNMGCFYSFSTTMINVLGVDNFTSLYLSSGVISSFASLAFSSLTSIGLYGSSVGASGAISAVFASFSVLFPKAGVSFFVFPIPGGAQTALLLFTAYNLAGCILKWGTFDYAAHLGGTVVGVLYGYYLANKVKKNRQRVRYI</sequence>
<organism evidence="1 2">
    <name type="scientific">Candida boidinii</name>
    <name type="common">Yeast</name>
    <dbReference type="NCBI Taxonomy" id="5477"/>
    <lineage>
        <taxon>Eukaryota</taxon>
        <taxon>Fungi</taxon>
        <taxon>Dikarya</taxon>
        <taxon>Ascomycota</taxon>
        <taxon>Saccharomycotina</taxon>
        <taxon>Pichiomycetes</taxon>
        <taxon>Pichiales</taxon>
        <taxon>Pichiaceae</taxon>
        <taxon>Ogataea</taxon>
        <taxon>Ogataea/Candida clade</taxon>
    </lineage>
</organism>
<protein>
    <submittedName>
        <fullName evidence="1">Unnamed protein product</fullName>
    </submittedName>
</protein>
<gene>
    <name evidence="1" type="ORF">Cboi01_000395700</name>
</gene>
<dbReference type="Proteomes" id="UP001165101">
    <property type="component" value="Unassembled WGS sequence"/>
</dbReference>
<evidence type="ECO:0000313" key="1">
    <source>
        <dbReference type="EMBL" id="GME95555.1"/>
    </source>
</evidence>
<comment type="caution">
    <text evidence="1">The sequence shown here is derived from an EMBL/GenBank/DDBJ whole genome shotgun (WGS) entry which is preliminary data.</text>
</comment>
<evidence type="ECO:0000313" key="2">
    <source>
        <dbReference type="Proteomes" id="UP001165101"/>
    </source>
</evidence>
<accession>A0ACB5TVM0</accession>
<dbReference type="EMBL" id="BSXV01002358">
    <property type="protein sequence ID" value="GME95555.1"/>
    <property type="molecule type" value="Genomic_DNA"/>
</dbReference>